<gene>
    <name evidence="1" type="ORF">CP520_01165</name>
</gene>
<reference evidence="1 2" key="1">
    <citation type="submission" date="2017-09" db="EMBL/GenBank/DDBJ databases">
        <title>SPAdes assembly of the Mesoplasma lactucae genome.</title>
        <authorList>
            <person name="Knight T.F."/>
            <person name="Rubinstein R."/>
            <person name="Citino T."/>
        </authorList>
    </citation>
    <scope>NUCLEOTIDE SEQUENCE [LARGE SCALE GENOMIC DNA]</scope>
    <source>
        <strain evidence="1 2">831-C4</strain>
    </source>
</reference>
<dbReference type="EMBL" id="CP023668">
    <property type="protein sequence ID" value="ATG97367.1"/>
    <property type="molecule type" value="Genomic_DNA"/>
</dbReference>
<dbReference type="AlphaFoldDB" id="A0A291IRP5"/>
<evidence type="ECO:0000313" key="1">
    <source>
        <dbReference type="EMBL" id="ATG97367.1"/>
    </source>
</evidence>
<proteinExistence type="predicted"/>
<accession>A0A291IRP5</accession>
<organism evidence="1 2">
    <name type="scientific">Mesoplasma lactucae ATCC 49193</name>
    <dbReference type="NCBI Taxonomy" id="81460"/>
    <lineage>
        <taxon>Bacteria</taxon>
        <taxon>Bacillati</taxon>
        <taxon>Mycoplasmatota</taxon>
        <taxon>Mollicutes</taxon>
        <taxon>Entomoplasmatales</taxon>
        <taxon>Entomoplasmataceae</taxon>
        <taxon>Mesoplasma</taxon>
    </lineage>
</organism>
<sequence length="238" mass="28708">MIEIIKQNQKEIDVKNLNYINSWFDKAIIKNQKDLMKYLKRFNWESKITNNLMKSKDQIDYNAFIRNANISFQLLVAKEEGMEANMKVIRKFRKMINEFGEQSALVSLLEIINEYFNEINEKEIWDRQKLVVSLVNKTILKLYQAFQKMYLHNMEHDPDLKSKVEQVFENDRVYYDKVFDPIPSLKILFKFASLAFRSKKISQEQFNEIYFNTLFANSYWVNLSFYSQNFVNSIRNYN</sequence>
<name>A0A291IRP5_9MOLU</name>
<protein>
    <submittedName>
        <fullName evidence="1">Uncharacterized protein</fullName>
    </submittedName>
</protein>
<keyword evidence="2" id="KW-1185">Reference proteome</keyword>
<dbReference type="Proteomes" id="UP000232227">
    <property type="component" value="Chromosome"/>
</dbReference>
<dbReference type="RefSeq" id="WP_096862655.1">
    <property type="nucleotide sequence ID" value="NZ_CP023668.1"/>
</dbReference>
<dbReference type="KEGG" id="mlac:CP520_01165"/>
<evidence type="ECO:0000313" key="2">
    <source>
        <dbReference type="Proteomes" id="UP000232227"/>
    </source>
</evidence>